<feature type="transmembrane region" description="Helical" evidence="1">
    <location>
        <begin position="20"/>
        <end position="40"/>
    </location>
</feature>
<evidence type="ECO:0000313" key="3">
    <source>
        <dbReference type="Proteomes" id="UP000182110"/>
    </source>
</evidence>
<sequence>MSKPFNFFLLWVSQTWFTLLKYRIYFIQAFLVVFLMCLLLNKQEINTLKITLILITSLSFLKSAHRKKSE</sequence>
<dbReference type="EMBL" id="CCXW01000001">
    <property type="protein sequence ID" value="CEG30981.1"/>
    <property type="molecule type" value="Genomic_DNA"/>
</dbReference>
<reference evidence="2 3" key="1">
    <citation type="journal article" date="2014" name="Genome Announc.">
        <title>Genome Sequence of Bacillus simplex Strain P558, Isolated from a Human Fecal Sample.</title>
        <authorList>
            <person name="Croce O."/>
            <person name="Hugon P."/>
            <person name="Lagier J.C."/>
            <person name="Bibi F."/>
            <person name="Robert C."/>
            <person name="Azhar E.I."/>
            <person name="Raoult D."/>
            <person name="Fournier P.E."/>
        </authorList>
    </citation>
    <scope>NUCLEOTIDE SEQUENCE [LARGE SCALE GENOMIC DNA]</scope>
    <source>
        <strain evidence="2 3">P558</strain>
    </source>
</reference>
<comment type="caution">
    <text evidence="2">The sequence shown here is derived from an EMBL/GenBank/DDBJ whole genome shotgun (WGS) entry which is preliminary data.</text>
</comment>
<evidence type="ECO:0000256" key="1">
    <source>
        <dbReference type="SAM" id="Phobius"/>
    </source>
</evidence>
<keyword evidence="1" id="KW-0472">Membrane</keyword>
<protein>
    <submittedName>
        <fullName evidence="2">Uncharacterized protein</fullName>
    </submittedName>
</protein>
<dbReference type="Proteomes" id="UP000182110">
    <property type="component" value="Unassembled WGS sequence"/>
</dbReference>
<evidence type="ECO:0000313" key="2">
    <source>
        <dbReference type="EMBL" id="CEG30981.1"/>
    </source>
</evidence>
<keyword evidence="1" id="KW-1133">Transmembrane helix</keyword>
<keyword evidence="1" id="KW-0812">Transmembrane</keyword>
<gene>
    <name evidence="2" type="ORF">BN1180_01116</name>
</gene>
<keyword evidence="3" id="KW-1185">Reference proteome</keyword>
<accession>A0AAN2PEJ3</accession>
<organism evidence="2 3">
    <name type="scientific">Peribacillus simplex</name>
    <dbReference type="NCBI Taxonomy" id="1478"/>
    <lineage>
        <taxon>Bacteria</taxon>
        <taxon>Bacillati</taxon>
        <taxon>Bacillota</taxon>
        <taxon>Bacilli</taxon>
        <taxon>Bacillales</taxon>
        <taxon>Bacillaceae</taxon>
        <taxon>Peribacillus</taxon>
    </lineage>
</organism>
<proteinExistence type="predicted"/>
<name>A0AAN2PEJ3_9BACI</name>
<dbReference type="AlphaFoldDB" id="A0AAN2PEJ3"/>